<reference evidence="2 3" key="1">
    <citation type="journal article" date="2015" name="Genome Announc.">
        <title>Complete Genome Sequence of Methanosphaerula palustris E1-9CT, a Hydrogenotrophic Methanogen Isolated from a Minerotrophic Fen Peatland.</title>
        <authorList>
            <person name="Cadillo-Quiroz H."/>
            <person name="Browne P."/>
            <person name="Kyrpides N."/>
            <person name="Woyke T."/>
            <person name="Goodwin L."/>
            <person name="Detter C."/>
            <person name="Yavitt J.B."/>
            <person name="Zinder S.H."/>
        </authorList>
    </citation>
    <scope>NUCLEOTIDE SEQUENCE [LARGE SCALE GENOMIC DNA]</scope>
    <source>
        <strain evidence="3">ATCC BAA-1556 / DSM 19958 / E1-9c</strain>
    </source>
</reference>
<organism evidence="2 3">
    <name type="scientific">Methanosphaerula palustris (strain ATCC BAA-1556 / DSM 19958 / E1-9c)</name>
    <dbReference type="NCBI Taxonomy" id="521011"/>
    <lineage>
        <taxon>Archaea</taxon>
        <taxon>Methanobacteriati</taxon>
        <taxon>Methanobacteriota</taxon>
        <taxon>Stenosarchaea group</taxon>
        <taxon>Methanomicrobia</taxon>
        <taxon>Methanomicrobiales</taxon>
        <taxon>Methanoregulaceae</taxon>
        <taxon>Methanosphaerula</taxon>
    </lineage>
</organism>
<dbReference type="eggNOG" id="arCOG08624">
    <property type="taxonomic scope" value="Archaea"/>
</dbReference>
<dbReference type="OrthoDB" id="49864at2157"/>
<dbReference type="InterPro" id="IPR013762">
    <property type="entry name" value="Integrase-like_cat_sf"/>
</dbReference>
<sequence length="366" mass="42821">MRDKERATSRRREGILIYRLNKEITKNGCCYWDSNPGRRSESINLTNDFLPSSHIPNNGDTPVFTEDELYNFVDQINIERAITTQQTNTRFARDFIYPCTQGVINNATTSAVIDKITTTYSTYSSRHKGLGFFKRYLNYLNDTKDGINLKPFLRQIDLVRLKKPKQINRDIMFDGDIRNLISHIQNGKDCITDPNIAIALVYFMSYTGMREATCDRLTVKHIKDALSLSPNPCIYVESDIDKTETEHYVPIHPQLIPILNELIKGKDDNDTIFDSEKIATYLKNHRLHQINIPTKYILVKHLRKYFIQKSTAIGLNNDYRDYIVSNQMNSVQWRHYKNFTYQQIYEAYIQAWGPIEFEDNEKKTLN</sequence>
<dbReference type="AlphaFoldDB" id="B8GF19"/>
<evidence type="ECO:0000256" key="1">
    <source>
        <dbReference type="ARBA" id="ARBA00023172"/>
    </source>
</evidence>
<dbReference type="Proteomes" id="UP000002457">
    <property type="component" value="Chromosome"/>
</dbReference>
<name>B8GF19_METPE</name>
<gene>
    <name evidence="2" type="ordered locus">Mpal_2553</name>
</gene>
<dbReference type="InterPro" id="IPR011010">
    <property type="entry name" value="DNA_brk_join_enz"/>
</dbReference>
<keyword evidence="3" id="KW-1185">Reference proteome</keyword>
<dbReference type="EMBL" id="CP001338">
    <property type="protein sequence ID" value="ACL17825.1"/>
    <property type="molecule type" value="Genomic_DNA"/>
</dbReference>
<evidence type="ECO:0000313" key="3">
    <source>
        <dbReference type="Proteomes" id="UP000002457"/>
    </source>
</evidence>
<keyword evidence="1" id="KW-0233">DNA recombination</keyword>
<evidence type="ECO:0008006" key="4">
    <source>
        <dbReference type="Google" id="ProtNLM"/>
    </source>
</evidence>
<dbReference type="GO" id="GO:0006310">
    <property type="term" value="P:DNA recombination"/>
    <property type="evidence" value="ECO:0007669"/>
    <property type="project" value="UniProtKB-KW"/>
</dbReference>
<dbReference type="Gene3D" id="1.10.443.10">
    <property type="entry name" value="Intergrase catalytic core"/>
    <property type="match status" value="1"/>
</dbReference>
<proteinExistence type="predicted"/>
<dbReference type="GO" id="GO:0015074">
    <property type="term" value="P:DNA integration"/>
    <property type="evidence" value="ECO:0007669"/>
    <property type="project" value="InterPro"/>
</dbReference>
<protein>
    <recommendedName>
        <fullName evidence="4">Integrase family protein</fullName>
    </recommendedName>
</protein>
<dbReference type="HOGENOM" id="CLU_755689_0_0_2"/>
<dbReference type="GeneID" id="7270680"/>
<dbReference type="GO" id="GO:0003677">
    <property type="term" value="F:DNA binding"/>
    <property type="evidence" value="ECO:0007669"/>
    <property type="project" value="InterPro"/>
</dbReference>
<dbReference type="SUPFAM" id="SSF56349">
    <property type="entry name" value="DNA breaking-rejoining enzymes"/>
    <property type="match status" value="1"/>
</dbReference>
<dbReference type="RefSeq" id="WP_012619144.1">
    <property type="nucleotide sequence ID" value="NC_011832.1"/>
</dbReference>
<accession>B8GF19</accession>
<dbReference type="KEGG" id="mpl:Mpal_2553"/>
<evidence type="ECO:0000313" key="2">
    <source>
        <dbReference type="EMBL" id="ACL17825.1"/>
    </source>
</evidence>